<dbReference type="InterPro" id="IPR036388">
    <property type="entry name" value="WH-like_DNA-bd_sf"/>
</dbReference>
<evidence type="ECO:0000259" key="8">
    <source>
        <dbReference type="SMART" id="SM00382"/>
    </source>
</evidence>
<dbReference type="Gene3D" id="3.40.50.300">
    <property type="entry name" value="P-loop containing nucleotide triphosphate hydrolases"/>
    <property type="match status" value="1"/>
</dbReference>
<dbReference type="InterPro" id="IPR002182">
    <property type="entry name" value="NB-ARC"/>
</dbReference>
<feature type="coiled-coil region" evidence="7">
    <location>
        <begin position="1537"/>
        <end position="1564"/>
    </location>
</feature>
<dbReference type="SUPFAM" id="SSF52047">
    <property type="entry name" value="RNI-like"/>
    <property type="match status" value="1"/>
</dbReference>
<accession>A0A9C6TFU0</accession>
<dbReference type="PANTHER" id="PTHR33463:SF105">
    <property type="entry name" value="AND NB-ARC DOMAIN DISEASE RESISTANCE PROTEIN, PUTATIVE-RELATED"/>
    <property type="match status" value="1"/>
</dbReference>
<dbReference type="SMART" id="SM00382">
    <property type="entry name" value="AAA"/>
    <property type="match status" value="1"/>
</dbReference>
<keyword evidence="6" id="KW-0067">ATP-binding</keyword>
<evidence type="ECO:0000256" key="7">
    <source>
        <dbReference type="SAM" id="Coils"/>
    </source>
</evidence>
<name>A0A9C6TFU0_ARADU</name>
<dbReference type="KEGG" id="adu:107496081"/>
<dbReference type="GeneID" id="107496081"/>
<reference evidence="9" key="1">
    <citation type="journal article" date="2016" name="Nat. Genet.">
        <title>The genome sequences of Arachis duranensis and Arachis ipaensis, the diploid ancestors of cultivated peanut.</title>
        <authorList>
            <person name="Bertioli D.J."/>
            <person name="Cannon S.B."/>
            <person name="Froenicke L."/>
            <person name="Huang G."/>
            <person name="Farmer A.D."/>
            <person name="Cannon E.K."/>
            <person name="Liu X."/>
            <person name="Gao D."/>
            <person name="Clevenger J."/>
            <person name="Dash S."/>
            <person name="Ren L."/>
            <person name="Moretzsohn M.C."/>
            <person name="Shirasawa K."/>
            <person name="Huang W."/>
            <person name="Vidigal B."/>
            <person name="Abernathy B."/>
            <person name="Chu Y."/>
            <person name="Niederhuth C.E."/>
            <person name="Umale P."/>
            <person name="Araujo A.C."/>
            <person name="Kozik A."/>
            <person name="Kim K.D."/>
            <person name="Burow M.D."/>
            <person name="Varshney R.K."/>
            <person name="Wang X."/>
            <person name="Zhang X."/>
            <person name="Barkley N."/>
            <person name="Guimaraes P.M."/>
            <person name="Isobe S."/>
            <person name="Guo B."/>
            <person name="Liao B."/>
            <person name="Stalker H.T."/>
            <person name="Schmitz R.J."/>
            <person name="Scheffler B.E."/>
            <person name="Leal-Bertioli S.C."/>
            <person name="Xun X."/>
            <person name="Jackson S.A."/>
            <person name="Michelmore R."/>
            <person name="Ozias-Akins P."/>
        </authorList>
    </citation>
    <scope>NUCLEOTIDE SEQUENCE [LARGE SCALE GENOMIC DNA]</scope>
    <source>
        <strain evidence="9">cv. V14167</strain>
    </source>
</reference>
<evidence type="ECO:0000256" key="3">
    <source>
        <dbReference type="ARBA" id="ARBA00022737"/>
    </source>
</evidence>
<dbReference type="InterPro" id="IPR032675">
    <property type="entry name" value="LRR_dom_sf"/>
</dbReference>
<dbReference type="Pfam" id="PF23247">
    <property type="entry name" value="LRR_RPS2"/>
    <property type="match status" value="2"/>
</dbReference>
<dbReference type="SUPFAM" id="SSF52540">
    <property type="entry name" value="P-loop containing nucleoside triphosphate hydrolases"/>
    <property type="match status" value="1"/>
</dbReference>
<evidence type="ECO:0000256" key="4">
    <source>
        <dbReference type="ARBA" id="ARBA00022741"/>
    </source>
</evidence>
<dbReference type="SUPFAM" id="SSF52058">
    <property type="entry name" value="L domain-like"/>
    <property type="match status" value="1"/>
</dbReference>
<keyword evidence="2" id="KW-0433">Leucine-rich repeat</keyword>
<feature type="domain" description="AAA+ ATPase" evidence="8">
    <location>
        <begin position="171"/>
        <end position="326"/>
    </location>
</feature>
<organism evidence="9 10">
    <name type="scientific">Arachis duranensis</name>
    <name type="common">Wild peanut</name>
    <dbReference type="NCBI Taxonomy" id="130453"/>
    <lineage>
        <taxon>Eukaryota</taxon>
        <taxon>Viridiplantae</taxon>
        <taxon>Streptophyta</taxon>
        <taxon>Embryophyta</taxon>
        <taxon>Tracheophyta</taxon>
        <taxon>Spermatophyta</taxon>
        <taxon>Magnoliopsida</taxon>
        <taxon>eudicotyledons</taxon>
        <taxon>Gunneridae</taxon>
        <taxon>Pentapetalae</taxon>
        <taxon>rosids</taxon>
        <taxon>fabids</taxon>
        <taxon>Fabales</taxon>
        <taxon>Fabaceae</taxon>
        <taxon>Papilionoideae</taxon>
        <taxon>50 kb inversion clade</taxon>
        <taxon>dalbergioids sensu lato</taxon>
        <taxon>Dalbergieae</taxon>
        <taxon>Pterocarpus clade</taxon>
        <taxon>Arachis</taxon>
    </lineage>
</organism>
<dbReference type="GO" id="GO:0005524">
    <property type="term" value="F:ATP binding"/>
    <property type="evidence" value="ECO:0007669"/>
    <property type="project" value="UniProtKB-KW"/>
</dbReference>
<gene>
    <name evidence="10" type="primary">LOC107496081</name>
</gene>
<evidence type="ECO:0000313" key="9">
    <source>
        <dbReference type="Proteomes" id="UP000515211"/>
    </source>
</evidence>
<keyword evidence="9" id="KW-1185">Reference proteome</keyword>
<dbReference type="GO" id="GO:0043531">
    <property type="term" value="F:ADP binding"/>
    <property type="evidence" value="ECO:0007669"/>
    <property type="project" value="InterPro"/>
</dbReference>
<protein>
    <submittedName>
        <fullName evidence="10">Disease resistance protein RGA3 isoform X1</fullName>
    </submittedName>
</protein>
<keyword evidence="5" id="KW-0611">Plant defense</keyword>
<evidence type="ECO:0000256" key="2">
    <source>
        <dbReference type="ARBA" id="ARBA00022614"/>
    </source>
</evidence>
<dbReference type="Gene3D" id="1.10.10.10">
    <property type="entry name" value="Winged helix-like DNA-binding domain superfamily/Winged helix DNA-binding domain"/>
    <property type="match status" value="1"/>
</dbReference>
<evidence type="ECO:0000256" key="5">
    <source>
        <dbReference type="ARBA" id="ARBA00022821"/>
    </source>
</evidence>
<dbReference type="InterPro" id="IPR050905">
    <property type="entry name" value="Plant_NBS-LRR"/>
</dbReference>
<dbReference type="FunFam" id="3.40.50.300:FF:001091">
    <property type="entry name" value="Probable disease resistance protein At1g61300"/>
    <property type="match status" value="1"/>
</dbReference>
<dbReference type="InterPro" id="IPR042197">
    <property type="entry name" value="Apaf_helical"/>
</dbReference>
<dbReference type="InterPro" id="IPR057135">
    <property type="entry name" value="At4g27190-like_LRR"/>
</dbReference>
<evidence type="ECO:0000256" key="6">
    <source>
        <dbReference type="ARBA" id="ARBA00022840"/>
    </source>
</evidence>
<keyword evidence="3" id="KW-0677">Repeat</keyword>
<dbReference type="InterPro" id="IPR027417">
    <property type="entry name" value="P-loop_NTPase"/>
</dbReference>
<dbReference type="InterPro" id="IPR003593">
    <property type="entry name" value="AAA+_ATPase"/>
</dbReference>
<keyword evidence="4" id="KW-0547">Nucleotide-binding</keyword>
<dbReference type="Gene3D" id="1.10.8.430">
    <property type="entry name" value="Helical domain of apoptotic protease-activating factors"/>
    <property type="match status" value="1"/>
</dbReference>
<reference evidence="10" key="2">
    <citation type="submission" date="2025-08" db="UniProtKB">
        <authorList>
            <consortium name="RefSeq"/>
        </authorList>
    </citation>
    <scope>IDENTIFICATION</scope>
    <source>
        <tissue evidence="10">Whole plant</tissue>
    </source>
</reference>
<dbReference type="GO" id="GO:0006952">
    <property type="term" value="P:defense response"/>
    <property type="evidence" value="ECO:0007669"/>
    <property type="project" value="UniProtKB-KW"/>
</dbReference>
<dbReference type="Proteomes" id="UP000515211">
    <property type="component" value="Chromosome 7"/>
</dbReference>
<dbReference type="PANTHER" id="PTHR33463">
    <property type="entry name" value="NB-ARC DOMAIN-CONTAINING PROTEIN-RELATED"/>
    <property type="match status" value="1"/>
</dbReference>
<evidence type="ECO:0000256" key="1">
    <source>
        <dbReference type="ARBA" id="ARBA00008894"/>
    </source>
</evidence>
<dbReference type="Gene3D" id="3.80.10.10">
    <property type="entry name" value="Ribonuclease Inhibitor"/>
    <property type="match status" value="3"/>
</dbReference>
<dbReference type="RefSeq" id="XP_052108113.1">
    <property type="nucleotide sequence ID" value="XM_052252153.1"/>
</dbReference>
<dbReference type="PRINTS" id="PR00364">
    <property type="entry name" value="DISEASERSIST"/>
</dbReference>
<proteinExistence type="inferred from homology"/>
<comment type="similarity">
    <text evidence="1">Belongs to the disease resistance NB-LRR family.</text>
</comment>
<keyword evidence="7" id="KW-0175">Coiled coil</keyword>
<dbReference type="Pfam" id="PF00931">
    <property type="entry name" value="NB-ARC"/>
    <property type="match status" value="1"/>
</dbReference>
<evidence type="ECO:0000313" key="10">
    <source>
        <dbReference type="RefSeq" id="XP_052108113.1"/>
    </source>
</evidence>
<sequence>MMDCISGFASSISRDLVVGTTNQLRYPCCFNDFIEDLEQEEEKLITTRNSVEDRVKHARKQVIKNAEVVNAWLEKSNPLKDKAEDLIRKARTNRSCCFGYCPNWIWKYHLAKKLAKRRKEVEMCVQEGKMYIQYERIASLPSKQHFLENCLKFDSREGDYEELLEALKDDEVTTIGLYGMGGCGKTTMAMELMRTAEAENLFDKVLFVSVSNIVDVRKIQDRIASALQFQFPEGGESERAQRLRARLNLDDQRTLVILDDLWQSLDFGVIGIPSGQNHRNCKVLITTQYETVCSLMNCQRMIYLSTLTDEEAWELFQNQAQLSGSTSDNLKHLGRLISDECKGLPVAIAALASTLKGKAEDDWNVALVRLRNSIPVNIERGLKDPYKCFRVSYDNLDTKEAKSLFLLCSVFPEGYEIPVETLIRFAIGLGMVGEVWSYEEARSEVCAAKNKLISSCLLSDMGGGKRVKMHDLVRDVALCIASNDNKVIKCVLEKSAILESRSIRYLLCKEFPSELNCSSIELLCLETNSEVSDEMFRTMGRLQVLFLSCQGLGTSSLSTMSFKWLINLRCLWLKMWKLGDISSMGYMTKLESLTLLGCSFLELTEDVMAQLTKLRLLHLSECKMERNPFQVIGRRPSLEELYIDGETSKWDNGNGDQTEFFRNFRVPQALARYHIQLGHKFKGHGDKILSCRRTLILSCFDTSNASAVALAEKAEVLLLANIVGAAQNITPDIFQIEREGFMDYGWIQLWLCDSDEIKCLVENSNHPQQRLRNMFSRLRQLRLERMKKFGALYHGVPPSGLFEKLEHLYISKCPLKTRLFTPAIARGLQQLEKLEIFSCDELKHILEDEEISGQDHRVIFSKLKKLHIMGCQMLEYVIPVTFSQGLVQLESLDIDYCGELKYVFGECSTDGDTSHQNGINIEFPALQVLRLTDNWNMIGIFPQCYRAAWPSLHKFYLEYCPKLKIMSINTFKANECKDTVAIEKDFLSWETICIHKSKVETIFSLEQAEIIEKPVRLQLRHLELSHLRQMKYICVGLKNFFVFQNLKTLEIKRCEKLEVTFPASVMRCLPELKHLKIIKCRELKLIIEEGDAENHRLSNCVPPQPCFPKLSELIITDCQNLESLFLVPESNDLSNLEVLIIVGAGKLKELIRCEERQSDQIRNVQVKLPKLKLLMLMSMSNLCQEIELSSAALCVIDECPKFPLTSSVATFKEFERKISELDIDLEDLEIAGIDQWKVLDRVREINKSDQVFSDSLLLIFLIKQSHIMIWCFQIEEEEEAEIKIVGKSSYFDIPSTSTSPLDIAVHKAHSHELMDGQSVTELSFTNQQKPLSEIRTAQIPQSIEGIEKTCVGEVPASLKPISPIFGSEVVAKPLYKIPSINVEDKIKEGQKMQDVKDSIQEQEQLHLSDKQVVSNSNIEVHGDSSMITKLEAFKQCSDLDDAQIALLDEAIAVYPHLWKVVEDFSMRFQAWMLKTLVDILFFLRNESPASVTPQRKKDFQKLCDEAIQLGFDKSWIHEMHQRVMVMVKDTNDNNNNVDHAQEQLGELLKKHDHLTEQLQSIKAEIVSLRDFVDSHKRCFDFL</sequence>